<dbReference type="CDD" id="cd11961">
    <property type="entry name" value="SH3_Abp1_fungi_C2"/>
    <property type="match status" value="1"/>
</dbReference>
<dbReference type="SMART" id="SM00326">
    <property type="entry name" value="SH3"/>
    <property type="match status" value="2"/>
</dbReference>
<dbReference type="GO" id="GO:0030833">
    <property type="term" value="P:regulation of actin filament polymerization"/>
    <property type="evidence" value="ECO:0007669"/>
    <property type="project" value="TreeGrafter"/>
</dbReference>
<dbReference type="GO" id="GO:0005884">
    <property type="term" value="C:actin filament"/>
    <property type="evidence" value="ECO:0007669"/>
    <property type="project" value="TreeGrafter"/>
</dbReference>
<dbReference type="RefSeq" id="XP_069226653.1">
    <property type="nucleotide sequence ID" value="XM_069376277.1"/>
</dbReference>
<evidence type="ECO:0000256" key="3">
    <source>
        <dbReference type="SAM" id="MobiDB-lite"/>
    </source>
</evidence>
<feature type="domain" description="SH3" evidence="4">
    <location>
        <begin position="786"/>
        <end position="843"/>
    </location>
</feature>
<organism evidence="6 7">
    <name type="scientific">Cladosporium halotolerans</name>
    <dbReference type="NCBI Taxonomy" id="1052096"/>
    <lineage>
        <taxon>Eukaryota</taxon>
        <taxon>Fungi</taxon>
        <taxon>Dikarya</taxon>
        <taxon>Ascomycota</taxon>
        <taxon>Pezizomycotina</taxon>
        <taxon>Dothideomycetes</taxon>
        <taxon>Dothideomycetidae</taxon>
        <taxon>Cladosporiales</taxon>
        <taxon>Cladosporiaceae</taxon>
        <taxon>Cladosporium</taxon>
    </lineage>
</organism>
<feature type="compositionally biased region" description="Polar residues" evidence="3">
    <location>
        <begin position="472"/>
        <end position="484"/>
    </location>
</feature>
<feature type="region of interest" description="Disordered" evidence="3">
    <location>
        <begin position="155"/>
        <end position="226"/>
    </location>
</feature>
<feature type="region of interest" description="Disordered" evidence="3">
    <location>
        <begin position="757"/>
        <end position="795"/>
    </location>
</feature>
<dbReference type="AlphaFoldDB" id="A0AB34KHB9"/>
<gene>
    <name evidence="6" type="ORF">WHR41_07673</name>
</gene>
<keyword evidence="7" id="KW-1185">Reference proteome</keyword>
<evidence type="ECO:0000259" key="4">
    <source>
        <dbReference type="PROSITE" id="PS50002"/>
    </source>
</evidence>
<dbReference type="PANTHER" id="PTHR10829">
    <property type="entry name" value="CORTACTIN AND DREBRIN"/>
    <property type="match status" value="1"/>
</dbReference>
<feature type="compositionally biased region" description="Low complexity" evidence="3">
    <location>
        <begin position="437"/>
        <end position="464"/>
    </location>
</feature>
<dbReference type="EMBL" id="JAAQHG020000034">
    <property type="protein sequence ID" value="KAL1583546.1"/>
    <property type="molecule type" value="Genomic_DNA"/>
</dbReference>
<protein>
    <recommendedName>
        <fullName evidence="8">Actin binding protein</fullName>
    </recommendedName>
</protein>
<feature type="region of interest" description="Disordered" evidence="3">
    <location>
        <begin position="1"/>
        <end position="32"/>
    </location>
</feature>
<evidence type="ECO:0000313" key="7">
    <source>
        <dbReference type="Proteomes" id="UP000803884"/>
    </source>
</evidence>
<dbReference type="FunFam" id="2.30.30.40:FF:000242">
    <property type="entry name" value="Actin binding protein"/>
    <property type="match status" value="1"/>
</dbReference>
<evidence type="ECO:0008006" key="8">
    <source>
        <dbReference type="Google" id="ProtNLM"/>
    </source>
</evidence>
<dbReference type="Pfam" id="PF14604">
    <property type="entry name" value="SH3_9"/>
    <property type="match status" value="1"/>
</dbReference>
<dbReference type="Gene3D" id="2.30.30.40">
    <property type="entry name" value="SH3 Domains"/>
    <property type="match status" value="2"/>
</dbReference>
<feature type="domain" description="SH3" evidence="4">
    <location>
        <begin position="697"/>
        <end position="757"/>
    </location>
</feature>
<keyword evidence="1 2" id="KW-0728">SH3 domain</keyword>
<dbReference type="InterPro" id="IPR036028">
    <property type="entry name" value="SH3-like_dom_sf"/>
</dbReference>
<evidence type="ECO:0000256" key="1">
    <source>
        <dbReference type="ARBA" id="ARBA00022443"/>
    </source>
</evidence>
<dbReference type="InterPro" id="IPR001452">
    <property type="entry name" value="SH3_domain"/>
</dbReference>
<feature type="compositionally biased region" description="Low complexity" evidence="3">
    <location>
        <begin position="673"/>
        <end position="687"/>
    </location>
</feature>
<dbReference type="SUPFAM" id="SSF50044">
    <property type="entry name" value="SH3-domain"/>
    <property type="match status" value="2"/>
</dbReference>
<dbReference type="InterPro" id="IPR002108">
    <property type="entry name" value="ADF-H"/>
</dbReference>
<evidence type="ECO:0000313" key="6">
    <source>
        <dbReference type="EMBL" id="KAL1583546.1"/>
    </source>
</evidence>
<evidence type="ECO:0000256" key="2">
    <source>
        <dbReference type="PROSITE-ProRule" id="PRU00192"/>
    </source>
</evidence>
<dbReference type="GO" id="GO:0051015">
    <property type="term" value="F:actin filament binding"/>
    <property type="evidence" value="ECO:0007669"/>
    <property type="project" value="TreeGrafter"/>
</dbReference>
<dbReference type="CDD" id="cd11281">
    <property type="entry name" value="ADF_drebrin_like"/>
    <property type="match status" value="1"/>
</dbReference>
<evidence type="ECO:0000259" key="5">
    <source>
        <dbReference type="PROSITE" id="PS51263"/>
    </source>
</evidence>
<dbReference type="GO" id="GO:0030864">
    <property type="term" value="C:cortical actin cytoskeleton"/>
    <property type="evidence" value="ECO:0007669"/>
    <property type="project" value="TreeGrafter"/>
</dbReference>
<proteinExistence type="predicted"/>
<dbReference type="Proteomes" id="UP000803884">
    <property type="component" value="Unassembled WGS sequence"/>
</dbReference>
<dbReference type="FunFam" id="3.40.20.10:FF:000045">
    <property type="entry name" value="Actin binding protein, putative"/>
    <property type="match status" value="1"/>
</dbReference>
<accession>A0AB34KHB9</accession>
<dbReference type="InterPro" id="IPR035719">
    <property type="entry name" value="Abp1_fungi_SH3_C1"/>
</dbReference>
<dbReference type="CDD" id="cd11962">
    <property type="entry name" value="SH3_Abp1_fungi_C1"/>
    <property type="match status" value="1"/>
</dbReference>
<dbReference type="InterPro" id="IPR035718">
    <property type="entry name" value="Abp1_fungi_SH3_C2"/>
</dbReference>
<feature type="compositionally biased region" description="Pro residues" evidence="3">
    <location>
        <begin position="620"/>
        <end position="631"/>
    </location>
</feature>
<feature type="compositionally biased region" description="Polar residues" evidence="3">
    <location>
        <begin position="1"/>
        <end position="21"/>
    </location>
</feature>
<dbReference type="PRINTS" id="PR00499">
    <property type="entry name" value="P67PHOX"/>
</dbReference>
<dbReference type="Pfam" id="PF00241">
    <property type="entry name" value="Cofilin_ADF"/>
    <property type="match status" value="1"/>
</dbReference>
<dbReference type="GO" id="GO:0030427">
    <property type="term" value="C:site of polarized growth"/>
    <property type="evidence" value="ECO:0007669"/>
    <property type="project" value="TreeGrafter"/>
</dbReference>
<dbReference type="PRINTS" id="PR00452">
    <property type="entry name" value="SH3DOMAIN"/>
</dbReference>
<dbReference type="Gene3D" id="3.40.20.10">
    <property type="entry name" value="Severin"/>
    <property type="match status" value="1"/>
</dbReference>
<name>A0AB34KHB9_9PEZI</name>
<dbReference type="PANTHER" id="PTHR10829:SF25">
    <property type="entry name" value="DREBRIN-LIKE PROTEIN"/>
    <property type="match status" value="1"/>
</dbReference>
<feature type="compositionally biased region" description="Pro residues" evidence="3">
    <location>
        <begin position="764"/>
        <end position="782"/>
    </location>
</feature>
<dbReference type="SUPFAM" id="SSF55753">
    <property type="entry name" value="Actin depolymerizing proteins"/>
    <property type="match status" value="1"/>
</dbReference>
<dbReference type="Pfam" id="PF00018">
    <property type="entry name" value="SH3_1"/>
    <property type="match status" value="1"/>
</dbReference>
<feature type="region of interest" description="Disordered" evidence="3">
    <location>
        <begin position="247"/>
        <end position="708"/>
    </location>
</feature>
<dbReference type="GeneID" id="96009115"/>
<dbReference type="InterPro" id="IPR029006">
    <property type="entry name" value="ADF-H/Gelsolin-like_dom_sf"/>
</dbReference>
<feature type="compositionally biased region" description="Pro residues" evidence="3">
    <location>
        <begin position="527"/>
        <end position="538"/>
    </location>
</feature>
<reference evidence="6 7" key="1">
    <citation type="journal article" date="2020" name="Microbiol. Resour. Announc.">
        <title>Draft Genome Sequence of a Cladosporium Species Isolated from the Mesophotic Ascidian Didemnum maculosum.</title>
        <authorList>
            <person name="Gioti A."/>
            <person name="Siaperas R."/>
            <person name="Nikolaivits E."/>
            <person name="Le Goff G."/>
            <person name="Ouazzani J."/>
            <person name="Kotoulas G."/>
            <person name="Topakas E."/>
        </authorList>
    </citation>
    <scope>NUCLEOTIDE SEQUENCE [LARGE SCALE GENOMIC DNA]</scope>
    <source>
        <strain evidence="6 7">TM138-S3</strain>
    </source>
</reference>
<feature type="domain" description="ADF-H" evidence="5">
    <location>
        <begin position="3"/>
        <end position="155"/>
    </location>
</feature>
<dbReference type="SMART" id="SM00102">
    <property type="entry name" value="ADF"/>
    <property type="match status" value="1"/>
</dbReference>
<dbReference type="PROSITE" id="PS50002">
    <property type="entry name" value="SH3"/>
    <property type="match status" value="2"/>
</dbReference>
<dbReference type="PROSITE" id="PS51263">
    <property type="entry name" value="ADF_H"/>
    <property type="match status" value="1"/>
</dbReference>
<feature type="compositionally biased region" description="Acidic residues" evidence="3">
    <location>
        <begin position="660"/>
        <end position="670"/>
    </location>
</feature>
<sequence length="843" mass="87223">MASLNLSSNGPSISASYQKIVNSPPPSGPAANSPTYGQWAVFAVQAPLANAFQPDPSKESVLKVQTTGEGELVDMLDDFSDGKIQFAFVKVKDTNSGLPKNVLVCWCGEGVPERTKGYFTSHMNAVSKLLHGYHVQITARSEQDLTPEGIVQKVADSSGSKYGGGSGGVSAPSTGGPKPPVASKPAMPTKSFGVSTGSYSMGGRSRAPPPAAKVDADGWGEDAPPVTRSQLEKVGSAYQPTKVDMASLQSGPDASRSKGPDAAPSNPDVVKGGYQPIGKVDINAIRQQAQSSQDDRPTVVKGAYEPVGKVDIADIRRKAQGSASPAQPSPPPAPAADDEDDRPKSLADRSAAFTSSERMTSLPKPKVANRFGSTTSSFAGTKAPTPGGFESKPIATSAPIGAAGRTFADSAGKTPAQQWAEKKARERGNSGAADTISPSGTGAAAAASPVQSQQSGGWQSGYSGKKWGVQMPTRTGGSGISEQKTGQDEPPQQQEEENEAPSGGIGNIRDRFNNAPPMGAAREAPSAPEPRAPSPPPLDTASKPNAGAGRGVPIPGMMPPPPQTQPDEEEEDDQPPPPPPGRPTEEHVNMPPPPPRPMPADEPSDDDEPMPQGQGSPIPIARPVPRGPSPEPLEKAESHAPPPPMPADSIAQAAARTQPEEPEPAVEEEDPARGAGQAAAAASFGEAQDPHAGAAGSGGHEAVAQYDYEKAEDNELELREGERVFNIDMVDEDWWMGENSRGEKGLFPSNYVELVEGGGAGGAAPPPPAPEPAAAAAPPPAPAQSAGGKTATAQYDYEAAEDNELSFPDGAKVTGIEFPDDDWWFGHYGGKSGLFPANYVELD</sequence>
<comment type="caution">
    <text evidence="6">The sequence shown here is derived from an EMBL/GenBank/DDBJ whole genome shotgun (WGS) entry which is preliminary data.</text>
</comment>
<feature type="compositionally biased region" description="Pro residues" evidence="3">
    <location>
        <begin position="590"/>
        <end position="600"/>
    </location>
</feature>